<keyword evidence="2" id="KW-1185">Reference proteome</keyword>
<proteinExistence type="predicted"/>
<sequence length="141" mass="15063">MTRATNEATLSRAIEAINAGDVDAGVNALFAEGAVDHDPAPGQGPGRAGFLAFFRTLSTAFPDLRLERRYLTANDDHVSMAFTVSGTHEGDFDGVPPSGRSFKVSGVEIFRFVAGQVVERWGLTDDMSLLSQLGLLSPPEH</sequence>
<name>A0A3N9WLQ1_9ACTN</name>
<gene>
    <name evidence="1" type="ORF">DLJ59_17410</name>
</gene>
<organism evidence="1 2">
    <name type="scientific">Micromonospora inaquosa</name>
    <dbReference type="NCBI Taxonomy" id="2203716"/>
    <lineage>
        <taxon>Bacteria</taxon>
        <taxon>Bacillati</taxon>
        <taxon>Actinomycetota</taxon>
        <taxon>Actinomycetes</taxon>
        <taxon>Micromonosporales</taxon>
        <taxon>Micromonosporaceae</taxon>
        <taxon>Micromonospora</taxon>
    </lineage>
</organism>
<dbReference type="GO" id="GO:0030638">
    <property type="term" value="P:polyketide metabolic process"/>
    <property type="evidence" value="ECO:0007669"/>
    <property type="project" value="InterPro"/>
</dbReference>
<dbReference type="Proteomes" id="UP000282312">
    <property type="component" value="Unassembled WGS sequence"/>
</dbReference>
<dbReference type="OrthoDB" id="9182871at2"/>
<evidence type="ECO:0000313" key="1">
    <source>
        <dbReference type="EMBL" id="RQX01791.1"/>
    </source>
</evidence>
<dbReference type="InterPro" id="IPR009959">
    <property type="entry name" value="Cyclase_SnoaL-like"/>
</dbReference>
<evidence type="ECO:0000313" key="2">
    <source>
        <dbReference type="Proteomes" id="UP000282312"/>
    </source>
</evidence>
<dbReference type="PANTHER" id="PTHR38436:SF1">
    <property type="entry name" value="ESTER CYCLASE"/>
    <property type="match status" value="1"/>
</dbReference>
<dbReference type="RefSeq" id="WP_124773689.1">
    <property type="nucleotide sequence ID" value="NZ_JBEZFR010000029.1"/>
</dbReference>
<dbReference type="PANTHER" id="PTHR38436">
    <property type="entry name" value="POLYKETIDE CYCLASE SNOAL-LIKE DOMAIN"/>
    <property type="match status" value="1"/>
</dbReference>
<reference evidence="1 2" key="1">
    <citation type="submission" date="2018-05" db="EMBL/GenBank/DDBJ databases">
        <title>Micromonospora from Atacama Desert.</title>
        <authorList>
            <person name="Carro L."/>
            <person name="Goodfellow M."/>
            <person name="Klenk H.-P."/>
        </authorList>
    </citation>
    <scope>NUCLEOTIDE SEQUENCE [LARGE SCALE GENOMIC DNA]</scope>
    <source>
        <strain evidence="1 2">LB39</strain>
    </source>
</reference>
<protein>
    <submittedName>
        <fullName evidence="1">Ester cyclase</fullName>
    </submittedName>
</protein>
<dbReference type="AlphaFoldDB" id="A0A3N9WLQ1"/>
<dbReference type="SUPFAM" id="SSF54427">
    <property type="entry name" value="NTF2-like"/>
    <property type="match status" value="1"/>
</dbReference>
<comment type="caution">
    <text evidence="1">The sequence shown here is derived from an EMBL/GenBank/DDBJ whole genome shotgun (WGS) entry which is preliminary data.</text>
</comment>
<dbReference type="Gene3D" id="3.10.450.50">
    <property type="match status" value="1"/>
</dbReference>
<dbReference type="InterPro" id="IPR032710">
    <property type="entry name" value="NTF2-like_dom_sf"/>
</dbReference>
<dbReference type="Pfam" id="PF07366">
    <property type="entry name" value="SnoaL"/>
    <property type="match status" value="1"/>
</dbReference>
<accession>A0A3N9WLQ1</accession>
<dbReference type="EMBL" id="QGSZ01000218">
    <property type="protein sequence ID" value="RQX01791.1"/>
    <property type="molecule type" value="Genomic_DNA"/>
</dbReference>